<dbReference type="AlphaFoldDB" id="Q9RRJ0"/>
<dbReference type="InParanoid" id="Q9RRJ0"/>
<reference evidence="1 2" key="1">
    <citation type="journal article" date="1999" name="Science">
        <title>Genome sequence of the radioresistant bacterium Deinococcus radiodurans R1.</title>
        <authorList>
            <person name="White O."/>
            <person name="Eisen J.A."/>
            <person name="Heidelberg J.F."/>
            <person name="Hickey E.K."/>
            <person name="Peterson J.D."/>
            <person name="Dodson R.J."/>
            <person name="Haft D.H."/>
            <person name="Gwinn M.L."/>
            <person name="Nelson W.C."/>
            <person name="Richardson D.L."/>
            <person name="Moffat K.S."/>
            <person name="Qin H."/>
            <person name="Jiang L."/>
            <person name="Pamphile W."/>
            <person name="Crosby M."/>
            <person name="Shen M."/>
            <person name="Vamathevan J.J."/>
            <person name="Lam P."/>
            <person name="McDonald L."/>
            <person name="Utterback T."/>
            <person name="Zalewski C."/>
            <person name="Makarova K.S."/>
            <person name="Aravind L."/>
            <person name="Daly M.J."/>
            <person name="Minton K.W."/>
            <person name="Fleischmann R.D."/>
            <person name="Ketchum K.A."/>
            <person name="Nelson K.E."/>
            <person name="Salzberg S."/>
            <person name="Smith H.O."/>
            <person name="Venter J.C."/>
            <person name="Fraser C.M."/>
        </authorList>
    </citation>
    <scope>NUCLEOTIDE SEQUENCE [LARGE SCALE GENOMIC DNA]</scope>
    <source>
        <strain evidence="2">ATCC 13939 / DSM 20539 / JCM 16871 / LMG 4051 / NBRC 15346 / NCIMB 9279 / R1 / VKM B-1422</strain>
    </source>
</reference>
<sequence>MTEVGQDTHRLAAQGTAGMLVPAAFEEAYYLGVNLPEQLARLFAPVHPQRIDEDLLDGLCEQAQTLVRGSSLSDDAVQVFYRALKNAGLDSGPLELRRPDEPQREAAQVRPPGTAALHALKRLWAQDWAFDAVLARLDDTGGIGVDARPTLLLRSGS</sequence>
<evidence type="ECO:0000313" key="1">
    <source>
        <dbReference type="EMBL" id="AAF12045.1"/>
    </source>
</evidence>
<name>Q9RRJ0_DEIRA</name>
<dbReference type="EnsemblBacteria" id="AAF12045">
    <property type="protein sequence ID" value="AAF12045"/>
    <property type="gene ID" value="DR_2500"/>
</dbReference>
<dbReference type="KEGG" id="dra:DR_2500"/>
<dbReference type="eggNOG" id="COG0574">
    <property type="taxonomic scope" value="Bacteria"/>
</dbReference>
<dbReference type="STRING" id="243230.DR_2500"/>
<dbReference type="OrthoDB" id="70846at2"/>
<dbReference type="PIR" id="G75266">
    <property type="entry name" value="G75266"/>
</dbReference>
<dbReference type="EMBL" id="AE000513">
    <property type="protein sequence ID" value="AAF12045.1"/>
    <property type="molecule type" value="Genomic_DNA"/>
</dbReference>
<dbReference type="PaxDb" id="243230-DR_2500"/>
<dbReference type="PATRIC" id="fig|243230.17.peg.2740"/>
<protein>
    <submittedName>
        <fullName evidence="1">Uncharacterized protein</fullName>
    </submittedName>
</protein>
<evidence type="ECO:0000313" key="2">
    <source>
        <dbReference type="Proteomes" id="UP000002524"/>
    </source>
</evidence>
<organism evidence="1 2">
    <name type="scientific">Deinococcus radiodurans (strain ATCC 13939 / DSM 20539 / JCM 16871 / CCUG 27074 / LMG 4051 / NBRC 15346 / NCIMB 9279 / VKM B-1422 / R1)</name>
    <dbReference type="NCBI Taxonomy" id="243230"/>
    <lineage>
        <taxon>Bacteria</taxon>
        <taxon>Thermotogati</taxon>
        <taxon>Deinococcota</taxon>
        <taxon>Deinococci</taxon>
        <taxon>Deinococcales</taxon>
        <taxon>Deinococcaceae</taxon>
        <taxon>Deinococcus</taxon>
    </lineage>
</organism>
<proteinExistence type="predicted"/>
<gene>
    <name evidence="1" type="ordered locus">DR_2500</name>
</gene>
<dbReference type="HOGENOM" id="CLU_1522746_0_0_0"/>
<keyword evidence="2" id="KW-1185">Reference proteome</keyword>
<dbReference type="Proteomes" id="UP000002524">
    <property type="component" value="Chromosome 1"/>
</dbReference>
<accession>Q9RRJ0</accession>